<evidence type="ECO:0000313" key="2">
    <source>
        <dbReference type="EMBL" id="KGN58231.1"/>
    </source>
</evidence>
<organism evidence="2 3">
    <name type="scientific">Cucumis sativus</name>
    <name type="common">Cucumber</name>
    <dbReference type="NCBI Taxonomy" id="3659"/>
    <lineage>
        <taxon>Eukaryota</taxon>
        <taxon>Viridiplantae</taxon>
        <taxon>Streptophyta</taxon>
        <taxon>Embryophyta</taxon>
        <taxon>Tracheophyta</taxon>
        <taxon>Spermatophyta</taxon>
        <taxon>Magnoliopsida</taxon>
        <taxon>eudicotyledons</taxon>
        <taxon>Gunneridae</taxon>
        <taxon>Pentapetalae</taxon>
        <taxon>rosids</taxon>
        <taxon>fabids</taxon>
        <taxon>Cucurbitales</taxon>
        <taxon>Cucurbitaceae</taxon>
        <taxon>Benincaseae</taxon>
        <taxon>Cucumis</taxon>
    </lineage>
</organism>
<dbReference type="Proteomes" id="UP000029981">
    <property type="component" value="Chromosome 3"/>
</dbReference>
<evidence type="ECO:0000313" key="3">
    <source>
        <dbReference type="Proteomes" id="UP000029981"/>
    </source>
</evidence>
<name>A0A0A0LDQ6_CUCSA</name>
<reference evidence="2 3" key="1">
    <citation type="journal article" date="2009" name="Nat. Genet.">
        <title>The genome of the cucumber, Cucumis sativus L.</title>
        <authorList>
            <person name="Huang S."/>
            <person name="Li R."/>
            <person name="Zhang Z."/>
            <person name="Li L."/>
            <person name="Gu X."/>
            <person name="Fan W."/>
            <person name="Lucas W.J."/>
            <person name="Wang X."/>
            <person name="Xie B."/>
            <person name="Ni P."/>
            <person name="Ren Y."/>
            <person name="Zhu H."/>
            <person name="Li J."/>
            <person name="Lin K."/>
            <person name="Jin W."/>
            <person name="Fei Z."/>
            <person name="Li G."/>
            <person name="Staub J."/>
            <person name="Kilian A."/>
            <person name="van der Vossen E.A."/>
            <person name="Wu Y."/>
            <person name="Guo J."/>
            <person name="He J."/>
            <person name="Jia Z."/>
            <person name="Ren Y."/>
            <person name="Tian G."/>
            <person name="Lu Y."/>
            <person name="Ruan J."/>
            <person name="Qian W."/>
            <person name="Wang M."/>
            <person name="Huang Q."/>
            <person name="Li B."/>
            <person name="Xuan Z."/>
            <person name="Cao J."/>
            <person name="Asan"/>
            <person name="Wu Z."/>
            <person name="Zhang J."/>
            <person name="Cai Q."/>
            <person name="Bai Y."/>
            <person name="Zhao B."/>
            <person name="Han Y."/>
            <person name="Li Y."/>
            <person name="Li X."/>
            <person name="Wang S."/>
            <person name="Shi Q."/>
            <person name="Liu S."/>
            <person name="Cho W.K."/>
            <person name="Kim J.Y."/>
            <person name="Xu Y."/>
            <person name="Heller-Uszynska K."/>
            <person name="Miao H."/>
            <person name="Cheng Z."/>
            <person name="Zhang S."/>
            <person name="Wu J."/>
            <person name="Yang Y."/>
            <person name="Kang H."/>
            <person name="Li M."/>
            <person name="Liang H."/>
            <person name="Ren X."/>
            <person name="Shi Z."/>
            <person name="Wen M."/>
            <person name="Jian M."/>
            <person name="Yang H."/>
            <person name="Zhang G."/>
            <person name="Yang Z."/>
            <person name="Chen R."/>
            <person name="Liu S."/>
            <person name="Li J."/>
            <person name="Ma L."/>
            <person name="Liu H."/>
            <person name="Zhou Y."/>
            <person name="Zhao J."/>
            <person name="Fang X."/>
            <person name="Li G."/>
            <person name="Fang L."/>
            <person name="Li Y."/>
            <person name="Liu D."/>
            <person name="Zheng H."/>
            <person name="Zhang Y."/>
            <person name="Qin N."/>
            <person name="Li Z."/>
            <person name="Yang G."/>
            <person name="Yang S."/>
            <person name="Bolund L."/>
            <person name="Kristiansen K."/>
            <person name="Zheng H."/>
            <person name="Li S."/>
            <person name="Zhang X."/>
            <person name="Yang H."/>
            <person name="Wang J."/>
            <person name="Sun R."/>
            <person name="Zhang B."/>
            <person name="Jiang S."/>
            <person name="Wang J."/>
            <person name="Du Y."/>
            <person name="Li S."/>
        </authorList>
    </citation>
    <scope>NUCLEOTIDE SEQUENCE [LARGE SCALE GENOMIC DNA]</scope>
    <source>
        <strain evidence="3">cv. 9930</strain>
    </source>
</reference>
<dbReference type="Gramene" id="KGN58231">
    <property type="protein sequence ID" value="KGN58231"/>
    <property type="gene ID" value="Csa_3G597300"/>
</dbReference>
<protein>
    <submittedName>
        <fullName evidence="2">Uncharacterized protein</fullName>
    </submittedName>
</protein>
<proteinExistence type="predicted"/>
<gene>
    <name evidence="2" type="ORF">Csa_3G597300</name>
</gene>
<reference evidence="2 3" key="3">
    <citation type="journal article" date="2010" name="BMC Genomics">
        <title>Transcriptome sequencing and comparative analysis of cucumber flowers with different sex types.</title>
        <authorList>
            <person name="Guo S."/>
            <person name="Zheng Y."/>
            <person name="Joung J.G."/>
            <person name="Liu S."/>
            <person name="Zhang Z."/>
            <person name="Crasta O.R."/>
            <person name="Sobral B.W."/>
            <person name="Xu Y."/>
            <person name="Huang S."/>
            <person name="Fei Z."/>
        </authorList>
    </citation>
    <scope>NUCLEOTIDE SEQUENCE [LARGE SCALE GENOMIC DNA]</scope>
    <source>
        <strain evidence="3">cv. 9930</strain>
    </source>
</reference>
<reference evidence="2 3" key="2">
    <citation type="journal article" date="2009" name="PLoS ONE">
        <title>An integrated genetic and cytogenetic map of the cucumber genome.</title>
        <authorList>
            <person name="Ren Y."/>
            <person name="Zhang Z."/>
            <person name="Liu J."/>
            <person name="Staub J.E."/>
            <person name="Han Y."/>
            <person name="Cheng Z."/>
            <person name="Li X."/>
            <person name="Lu J."/>
            <person name="Miao H."/>
            <person name="Kang H."/>
            <person name="Xie B."/>
            <person name="Gu X."/>
            <person name="Wang X."/>
            <person name="Du Y."/>
            <person name="Jin W."/>
            <person name="Huang S."/>
        </authorList>
    </citation>
    <scope>NUCLEOTIDE SEQUENCE [LARGE SCALE GENOMIC DNA]</scope>
    <source>
        <strain evidence="3">cv. 9930</strain>
    </source>
</reference>
<feature type="compositionally biased region" description="Basic and acidic residues" evidence="1">
    <location>
        <begin position="8"/>
        <end position="19"/>
    </location>
</feature>
<keyword evidence="3" id="KW-1185">Reference proteome</keyword>
<reference evidence="2 3" key="4">
    <citation type="journal article" date="2011" name="BMC Genomics">
        <title>RNA-Seq improves annotation of protein-coding genes in the cucumber genome.</title>
        <authorList>
            <person name="Li Z."/>
            <person name="Zhang Z."/>
            <person name="Yan P."/>
            <person name="Huang S."/>
            <person name="Fei Z."/>
            <person name="Lin K."/>
        </authorList>
    </citation>
    <scope>NUCLEOTIDE SEQUENCE [LARGE SCALE GENOMIC DNA]</scope>
    <source>
        <strain evidence="3">cv. 9930</strain>
    </source>
</reference>
<feature type="region of interest" description="Disordered" evidence="1">
    <location>
        <begin position="1"/>
        <end position="34"/>
    </location>
</feature>
<accession>A0A0A0LDQ6</accession>
<dbReference type="EMBL" id="CM002924">
    <property type="protein sequence ID" value="KGN58231.1"/>
    <property type="molecule type" value="Genomic_DNA"/>
</dbReference>
<sequence length="53" mass="6173">MQPSEVLVRWERRSHECPRRPRAKGPAARSSKGLDELKVEDHAFKGEFLSLRQ</sequence>
<dbReference type="AlphaFoldDB" id="A0A0A0LDQ6"/>
<evidence type="ECO:0000256" key="1">
    <source>
        <dbReference type="SAM" id="MobiDB-lite"/>
    </source>
</evidence>